<accession>A0AC55CPV0</accession>
<proteinExistence type="predicted"/>
<sequence length="370" mass="42353">MKCLHFYFTVSGFKTRTENRELIPKQEILEAESQLQIQERPQGKVPLFAEYGAISKDKVEEQSRNALVLKSENSEEQGSTNFSFLTRNGSSEERDPKNSELGNSAKSSNTVFCPHVQTVEGPINSDDRENDCNGRLDAVQCQMVIRQKSVADEEASHSSDLLGTQKQTCQDRPHKCGDCAKSFKQRSDLLKHHRIHTGEKPYQCQACGKSFRQSAALVKHQRTHTGEKPYTCSKCGESFRQSSHLNRHQRIHTGENYCQCNTCGETCHVSHLLKYQRIHKGERPHQCEGCEKSFRQRSDLFKHQRIHTGEKPYGCPACGKSFRQSATLIKHQRTHTGEKPYKCLECGESFRQSSHLFRHQRVHRHKVLPS</sequence>
<keyword evidence="1" id="KW-1185">Reference proteome</keyword>
<evidence type="ECO:0000313" key="2">
    <source>
        <dbReference type="RefSeq" id="XP_045139693.1"/>
    </source>
</evidence>
<gene>
    <name evidence="2" type="primary">ZNF394</name>
</gene>
<dbReference type="RefSeq" id="XP_045139693.1">
    <property type="nucleotide sequence ID" value="XM_045283758.1"/>
</dbReference>
<reference evidence="2" key="1">
    <citation type="submission" date="2025-08" db="UniProtKB">
        <authorList>
            <consortium name="RefSeq"/>
        </authorList>
    </citation>
    <scope>IDENTIFICATION</scope>
</reference>
<protein>
    <submittedName>
        <fullName evidence="2">Zinc finger protein 394</fullName>
    </submittedName>
</protein>
<name>A0AC55CPV0_ECHTE</name>
<evidence type="ECO:0000313" key="1">
    <source>
        <dbReference type="Proteomes" id="UP000694863"/>
    </source>
</evidence>
<organism evidence="1 2">
    <name type="scientific">Echinops telfairi</name>
    <name type="common">Lesser hedgehog tenrec</name>
    <dbReference type="NCBI Taxonomy" id="9371"/>
    <lineage>
        <taxon>Eukaryota</taxon>
        <taxon>Metazoa</taxon>
        <taxon>Chordata</taxon>
        <taxon>Craniata</taxon>
        <taxon>Vertebrata</taxon>
        <taxon>Euteleostomi</taxon>
        <taxon>Mammalia</taxon>
        <taxon>Eutheria</taxon>
        <taxon>Afrotheria</taxon>
        <taxon>Tenrecidae</taxon>
        <taxon>Tenrecinae</taxon>
        <taxon>Echinops</taxon>
    </lineage>
</organism>
<dbReference type="Proteomes" id="UP000694863">
    <property type="component" value="Unplaced"/>
</dbReference>